<sequence length="102" mass="11334">MAETAKPEVVESNVTTDRRKTSVGSYGSGSEVPPMARLTRSHSLTTSTLPTHVLLPPEMQNQYKRRRESLEKLQLEKVAPWMHLYDFSEAESSGTESAANSP</sequence>
<evidence type="ECO:0000313" key="3">
    <source>
        <dbReference type="Proteomes" id="UP000094527"/>
    </source>
</evidence>
<dbReference type="EMBL" id="LJIJ01000234">
    <property type="protein sequence ID" value="ODN00084.1"/>
    <property type="molecule type" value="Genomic_DNA"/>
</dbReference>
<gene>
    <name evidence="2" type="ORF">Ocin01_06600</name>
</gene>
<protein>
    <submittedName>
        <fullName evidence="2">Uncharacterized protein</fullName>
    </submittedName>
</protein>
<evidence type="ECO:0000313" key="2">
    <source>
        <dbReference type="EMBL" id="ODN00084.1"/>
    </source>
</evidence>
<proteinExistence type="predicted"/>
<dbReference type="Proteomes" id="UP000094527">
    <property type="component" value="Unassembled WGS sequence"/>
</dbReference>
<evidence type="ECO:0000256" key="1">
    <source>
        <dbReference type="SAM" id="MobiDB-lite"/>
    </source>
</evidence>
<comment type="caution">
    <text evidence="2">The sequence shown here is derived from an EMBL/GenBank/DDBJ whole genome shotgun (WGS) entry which is preliminary data.</text>
</comment>
<organism evidence="2 3">
    <name type="scientific">Orchesella cincta</name>
    <name type="common">Springtail</name>
    <name type="synonym">Podura cincta</name>
    <dbReference type="NCBI Taxonomy" id="48709"/>
    <lineage>
        <taxon>Eukaryota</taxon>
        <taxon>Metazoa</taxon>
        <taxon>Ecdysozoa</taxon>
        <taxon>Arthropoda</taxon>
        <taxon>Hexapoda</taxon>
        <taxon>Collembola</taxon>
        <taxon>Entomobryomorpha</taxon>
        <taxon>Entomobryoidea</taxon>
        <taxon>Orchesellidae</taxon>
        <taxon>Orchesellinae</taxon>
        <taxon>Orchesella</taxon>
    </lineage>
</organism>
<feature type="region of interest" description="Disordered" evidence="1">
    <location>
        <begin position="1"/>
        <end position="37"/>
    </location>
</feature>
<dbReference type="AlphaFoldDB" id="A0A1D2N485"/>
<accession>A0A1D2N485</accession>
<keyword evidence="3" id="KW-1185">Reference proteome</keyword>
<reference evidence="2 3" key="1">
    <citation type="journal article" date="2016" name="Genome Biol. Evol.">
        <title>Gene Family Evolution Reflects Adaptation to Soil Environmental Stressors in the Genome of the Collembolan Orchesella cincta.</title>
        <authorList>
            <person name="Faddeeva-Vakhrusheva A."/>
            <person name="Derks M.F."/>
            <person name="Anvar S.Y."/>
            <person name="Agamennone V."/>
            <person name="Suring W."/>
            <person name="Smit S."/>
            <person name="van Straalen N.M."/>
            <person name="Roelofs D."/>
        </authorList>
    </citation>
    <scope>NUCLEOTIDE SEQUENCE [LARGE SCALE GENOMIC DNA]</scope>
    <source>
        <tissue evidence="2">Mixed pool</tissue>
    </source>
</reference>
<name>A0A1D2N485_ORCCI</name>